<dbReference type="RefSeq" id="XP_047847789.1">
    <property type="nucleotide sequence ID" value="XM_047991776.1"/>
</dbReference>
<proteinExistence type="predicted"/>
<dbReference type="GeneID" id="72072008"/>
<gene>
    <name evidence="2" type="ORF">JDV02_010063</name>
</gene>
<dbReference type="Proteomes" id="UP000829364">
    <property type="component" value="Chromosome 11"/>
</dbReference>
<sequence>MANMAWSRASFGSVARGRRLACLGPRMLGRIIGIRVLVAATWVVSKRCYLGWNLLFLLVMTPLLIPPFCICTFWRLELSPWYSIDFFGLVQRHHWDDGKANFAYV</sequence>
<reference evidence="2" key="1">
    <citation type="submission" date="2021-11" db="EMBL/GenBank/DDBJ databases">
        <title>Purpureocillium_takamizusanense_genome.</title>
        <authorList>
            <person name="Nguyen N.-H."/>
        </authorList>
    </citation>
    <scope>NUCLEOTIDE SEQUENCE</scope>
    <source>
        <strain evidence="2">PT3</strain>
    </source>
</reference>
<evidence type="ECO:0000313" key="3">
    <source>
        <dbReference type="Proteomes" id="UP000829364"/>
    </source>
</evidence>
<evidence type="ECO:0000313" key="2">
    <source>
        <dbReference type="EMBL" id="UNI24308.1"/>
    </source>
</evidence>
<organism evidence="2 3">
    <name type="scientific">Purpureocillium takamizusanense</name>
    <dbReference type="NCBI Taxonomy" id="2060973"/>
    <lineage>
        <taxon>Eukaryota</taxon>
        <taxon>Fungi</taxon>
        <taxon>Dikarya</taxon>
        <taxon>Ascomycota</taxon>
        <taxon>Pezizomycotina</taxon>
        <taxon>Sordariomycetes</taxon>
        <taxon>Hypocreomycetidae</taxon>
        <taxon>Hypocreales</taxon>
        <taxon>Ophiocordycipitaceae</taxon>
        <taxon>Purpureocillium</taxon>
    </lineage>
</organism>
<protein>
    <submittedName>
        <fullName evidence="2">Uncharacterized protein</fullName>
    </submittedName>
</protein>
<keyword evidence="1" id="KW-1133">Transmembrane helix</keyword>
<feature type="transmembrane region" description="Helical" evidence="1">
    <location>
        <begin position="50"/>
        <end position="74"/>
    </location>
</feature>
<dbReference type="AlphaFoldDB" id="A0A9Q8QRF1"/>
<keyword evidence="1" id="KW-0472">Membrane</keyword>
<evidence type="ECO:0000256" key="1">
    <source>
        <dbReference type="SAM" id="Phobius"/>
    </source>
</evidence>
<name>A0A9Q8QRF1_9HYPO</name>
<keyword evidence="1" id="KW-0812">Transmembrane</keyword>
<keyword evidence="3" id="KW-1185">Reference proteome</keyword>
<dbReference type="KEGG" id="ptkz:JDV02_010063"/>
<accession>A0A9Q8QRF1</accession>
<dbReference type="EMBL" id="CP086364">
    <property type="protein sequence ID" value="UNI24308.1"/>
    <property type="molecule type" value="Genomic_DNA"/>
</dbReference>